<keyword evidence="2" id="KW-1185">Reference proteome</keyword>
<reference evidence="1" key="1">
    <citation type="submission" date="2025-08" db="UniProtKB">
        <authorList>
            <consortium name="Ensembl"/>
        </authorList>
    </citation>
    <scope>IDENTIFICATION</scope>
</reference>
<reference evidence="1" key="2">
    <citation type="submission" date="2025-09" db="UniProtKB">
        <authorList>
            <consortium name="Ensembl"/>
        </authorList>
    </citation>
    <scope>IDENTIFICATION</scope>
</reference>
<dbReference type="PANTHER" id="PTHR19446">
    <property type="entry name" value="REVERSE TRANSCRIPTASES"/>
    <property type="match status" value="1"/>
</dbReference>
<dbReference type="GeneTree" id="ENSGT01150000287187"/>
<dbReference type="Proteomes" id="UP000694415">
    <property type="component" value="Unplaced"/>
</dbReference>
<evidence type="ECO:0000313" key="1">
    <source>
        <dbReference type="Ensembl" id="ENSMSIP00000003563.1"/>
    </source>
</evidence>
<organism evidence="1 2">
    <name type="scientific">Mus spicilegus</name>
    <name type="common">Mound-building mouse</name>
    <dbReference type="NCBI Taxonomy" id="10103"/>
    <lineage>
        <taxon>Eukaryota</taxon>
        <taxon>Metazoa</taxon>
        <taxon>Chordata</taxon>
        <taxon>Craniata</taxon>
        <taxon>Vertebrata</taxon>
        <taxon>Euteleostomi</taxon>
        <taxon>Mammalia</taxon>
        <taxon>Eutheria</taxon>
        <taxon>Euarchontoglires</taxon>
        <taxon>Glires</taxon>
        <taxon>Rodentia</taxon>
        <taxon>Myomorpha</taxon>
        <taxon>Muroidea</taxon>
        <taxon>Muridae</taxon>
        <taxon>Murinae</taxon>
        <taxon>Mus</taxon>
        <taxon>Mus</taxon>
    </lineage>
</organism>
<name>A0A8C6MQA7_MUSSI</name>
<evidence type="ECO:0000313" key="2">
    <source>
        <dbReference type="Proteomes" id="UP000694415"/>
    </source>
</evidence>
<accession>A0A8C6MQA7</accession>
<dbReference type="AlphaFoldDB" id="A0A8C6MQA7"/>
<sequence length="66" mass="7897">MQGWFNIRKSINVIQYINKLKDKNHMIISLDAEKTFDKIQNPFMIKNMDLIFNSEICKVDLKHMPN</sequence>
<protein>
    <recommendedName>
        <fullName evidence="3">Reverse transcriptase domain-containing protein</fullName>
    </recommendedName>
</protein>
<evidence type="ECO:0008006" key="3">
    <source>
        <dbReference type="Google" id="ProtNLM"/>
    </source>
</evidence>
<proteinExistence type="predicted"/>
<dbReference type="Ensembl" id="ENSMSIT00000004498.1">
    <property type="protein sequence ID" value="ENSMSIP00000003563.1"/>
    <property type="gene ID" value="ENSMSIG00000003293.1"/>
</dbReference>